<gene>
    <name evidence="2" type="ORF">HMPREF1071_00111</name>
</gene>
<accession>I9ICE4</accession>
<dbReference type="HOGENOM" id="CLU_1783019_0_0_10"/>
<keyword evidence="3" id="KW-1185">Reference proteome</keyword>
<reference evidence="2 3" key="1">
    <citation type="submission" date="2012-02" db="EMBL/GenBank/DDBJ databases">
        <title>The Genome Sequence of Bacteroides salyersiae CL02T12C01.</title>
        <authorList>
            <consortium name="The Broad Institute Genome Sequencing Platform"/>
            <person name="Earl A."/>
            <person name="Ward D."/>
            <person name="Feldgarden M."/>
            <person name="Gevers D."/>
            <person name="Zitomersky N.L."/>
            <person name="Coyne M.J."/>
            <person name="Comstock L.E."/>
            <person name="Young S.K."/>
            <person name="Zeng Q."/>
            <person name="Gargeya S."/>
            <person name="Fitzgerald M."/>
            <person name="Haas B."/>
            <person name="Abouelleil A."/>
            <person name="Alvarado L."/>
            <person name="Arachchi H.M."/>
            <person name="Berlin A."/>
            <person name="Chapman S.B."/>
            <person name="Gearin G."/>
            <person name="Goldberg J."/>
            <person name="Griggs A."/>
            <person name="Gujja S."/>
            <person name="Hansen M."/>
            <person name="Heiman D."/>
            <person name="Howarth C."/>
            <person name="Larimer J."/>
            <person name="Lui A."/>
            <person name="MacDonald P.J.P."/>
            <person name="McCowen C."/>
            <person name="Montmayeur A."/>
            <person name="Murphy C."/>
            <person name="Neiman D."/>
            <person name="Pearson M."/>
            <person name="Priest M."/>
            <person name="Roberts A."/>
            <person name="Saif S."/>
            <person name="Shea T."/>
            <person name="Sisk P."/>
            <person name="Stolte C."/>
            <person name="Sykes S."/>
            <person name="Wortman J."/>
            <person name="Nusbaum C."/>
            <person name="Birren B."/>
        </authorList>
    </citation>
    <scope>NUCLEOTIDE SEQUENCE [LARGE SCALE GENOMIC DNA]</scope>
    <source>
        <strain evidence="2 3">CL02T12C01</strain>
    </source>
</reference>
<comment type="caution">
    <text evidence="2">The sequence shown here is derived from an EMBL/GenBank/DDBJ whole genome shotgun (WGS) entry which is preliminary data.</text>
</comment>
<feature type="signal peptide" evidence="1">
    <location>
        <begin position="1"/>
        <end position="19"/>
    </location>
</feature>
<protein>
    <recommendedName>
        <fullName evidence="4">Lipocalin-like domain-containing protein</fullName>
    </recommendedName>
</protein>
<dbReference type="PATRIC" id="fig|997887.3.peg.124"/>
<dbReference type="Proteomes" id="UP000005150">
    <property type="component" value="Unassembled WGS sequence"/>
</dbReference>
<evidence type="ECO:0000313" key="2">
    <source>
        <dbReference type="EMBL" id="EIY70794.1"/>
    </source>
</evidence>
<evidence type="ECO:0000256" key="1">
    <source>
        <dbReference type="SAM" id="SignalP"/>
    </source>
</evidence>
<organism evidence="2 3">
    <name type="scientific">Bacteroides salyersiae CL02T12C01</name>
    <dbReference type="NCBI Taxonomy" id="997887"/>
    <lineage>
        <taxon>Bacteria</taxon>
        <taxon>Pseudomonadati</taxon>
        <taxon>Bacteroidota</taxon>
        <taxon>Bacteroidia</taxon>
        <taxon>Bacteroidales</taxon>
        <taxon>Bacteroidaceae</taxon>
        <taxon>Bacteroides</taxon>
    </lineage>
</organism>
<evidence type="ECO:0000313" key="3">
    <source>
        <dbReference type="Proteomes" id="UP000005150"/>
    </source>
</evidence>
<proteinExistence type="predicted"/>
<evidence type="ECO:0008006" key="4">
    <source>
        <dbReference type="Google" id="ProtNLM"/>
    </source>
</evidence>
<dbReference type="EMBL" id="AGXV01000003">
    <property type="protein sequence ID" value="EIY70794.1"/>
    <property type="molecule type" value="Genomic_DNA"/>
</dbReference>
<dbReference type="RefSeq" id="WP_007478316.1">
    <property type="nucleotide sequence ID" value="NZ_JH724307.1"/>
</dbReference>
<sequence length="145" mass="16272">MRKISILYLLLMWCGFVCAQESFGCWGSQDERAQSSMGETIVVCNESMSSGFQQGDWDQITSLEKVDDASVRCYYDKQAKRVVIETEDCLKAAFYTLGGTLLQKINGIAGGRNYFDLSPLNEKVVLIRIETGIPGKQKTYKIAME</sequence>
<feature type="chain" id="PRO_5003721271" description="Lipocalin-like domain-containing protein" evidence="1">
    <location>
        <begin position="20"/>
        <end position="145"/>
    </location>
</feature>
<name>I9ICE4_9BACE</name>
<dbReference type="AlphaFoldDB" id="I9ICE4"/>
<keyword evidence="1" id="KW-0732">Signal</keyword>